<dbReference type="EMBL" id="JAPDNS010000001">
    <property type="protein sequence ID" value="MCW3483679.1"/>
    <property type="molecule type" value="Genomic_DNA"/>
</dbReference>
<organism evidence="2 3">
    <name type="scientific">Chitinophaga nivalis</name>
    <dbReference type="NCBI Taxonomy" id="2991709"/>
    <lineage>
        <taxon>Bacteria</taxon>
        <taxon>Pseudomonadati</taxon>
        <taxon>Bacteroidota</taxon>
        <taxon>Chitinophagia</taxon>
        <taxon>Chitinophagales</taxon>
        <taxon>Chitinophagaceae</taxon>
        <taxon>Chitinophaga</taxon>
    </lineage>
</organism>
<keyword evidence="1" id="KW-1133">Transmembrane helix</keyword>
<name>A0ABT3II97_9BACT</name>
<feature type="transmembrane region" description="Helical" evidence="1">
    <location>
        <begin position="46"/>
        <end position="70"/>
    </location>
</feature>
<keyword evidence="1" id="KW-0812">Transmembrane</keyword>
<evidence type="ECO:0000256" key="1">
    <source>
        <dbReference type="SAM" id="Phobius"/>
    </source>
</evidence>
<dbReference type="RefSeq" id="WP_264729199.1">
    <property type="nucleotide sequence ID" value="NZ_JAPDNR010000001.1"/>
</dbReference>
<keyword evidence="3" id="KW-1185">Reference proteome</keyword>
<gene>
    <name evidence="2" type="ORF">OL497_07225</name>
</gene>
<accession>A0ABT3II97</accession>
<reference evidence="2 3" key="1">
    <citation type="submission" date="2022-10" db="EMBL/GenBank/DDBJ databases">
        <title>Chitinophaga nivalis PC15 sp. nov., isolated from Pyeongchang county, South Korea.</title>
        <authorList>
            <person name="Trinh H.N."/>
        </authorList>
    </citation>
    <scope>NUCLEOTIDE SEQUENCE [LARGE SCALE GENOMIC DNA]</scope>
    <source>
        <strain evidence="2 3">PC14</strain>
    </source>
</reference>
<proteinExistence type="predicted"/>
<sequence>MAVINDRLKSLILWITYMIGITINIITEFLPLFLGKSIAVENPEGATVAGTALNTVLFFALPILLIILIVSCGQRWVSLLNVVMSSLLVLLSIYVVYEECKKLIPDQPNYAPIVMLSLMLVLSIVNFTAAWKWHKGNSGQSAAA</sequence>
<dbReference type="Proteomes" id="UP001207742">
    <property type="component" value="Unassembled WGS sequence"/>
</dbReference>
<protein>
    <submittedName>
        <fullName evidence="2">Uncharacterized protein</fullName>
    </submittedName>
</protein>
<evidence type="ECO:0000313" key="2">
    <source>
        <dbReference type="EMBL" id="MCW3483679.1"/>
    </source>
</evidence>
<keyword evidence="1" id="KW-0472">Membrane</keyword>
<comment type="caution">
    <text evidence="2">The sequence shown here is derived from an EMBL/GenBank/DDBJ whole genome shotgun (WGS) entry which is preliminary data.</text>
</comment>
<feature type="transmembrane region" description="Helical" evidence="1">
    <location>
        <begin position="12"/>
        <end position="34"/>
    </location>
</feature>
<feature type="transmembrane region" description="Helical" evidence="1">
    <location>
        <begin position="109"/>
        <end position="131"/>
    </location>
</feature>
<feature type="transmembrane region" description="Helical" evidence="1">
    <location>
        <begin position="77"/>
        <end position="97"/>
    </location>
</feature>
<evidence type="ECO:0000313" key="3">
    <source>
        <dbReference type="Proteomes" id="UP001207742"/>
    </source>
</evidence>